<dbReference type="Gene3D" id="3.20.20.70">
    <property type="entry name" value="Aldolase class I"/>
    <property type="match status" value="1"/>
</dbReference>
<evidence type="ECO:0000256" key="6">
    <source>
        <dbReference type="ARBA" id="ARBA00022857"/>
    </source>
</evidence>
<evidence type="ECO:0000256" key="10">
    <source>
        <dbReference type="PIRNR" id="PIRNR006621"/>
    </source>
</evidence>
<accession>A0AAW9QM05</accession>
<feature type="active site" description="Proton donor" evidence="9 11">
    <location>
        <position position="92"/>
    </location>
</feature>
<keyword evidence="15" id="KW-1185">Reference proteome</keyword>
<dbReference type="GO" id="GO:0000049">
    <property type="term" value="F:tRNA binding"/>
    <property type="evidence" value="ECO:0007669"/>
    <property type="project" value="UniProtKB-UniRule"/>
</dbReference>
<keyword evidence="6 9" id="KW-0521">NADP</keyword>
<sequence length="327" mass="36879">MGNILSVAPMMDYTDRHFRYFLRQITRRPLLYTEMITAMAIKHGDRYKLLGFSELEKPLSLQLGGDDPALLAECARIAEDFGYDEVNLNVGCPSSRVKEGNFGACLMARPELVAKTIEAMIQAVSIPVTVKHRIGIDDLDSYENMANFVKIVAGSGCQRFTVHARKAWLKGLSPKENRTVPPLRYEDVYRLKQEFPCLFIEINGGITDLEQVKNHLQRVDAVMIGRAAYENPYLFATVDRDFYGEPATPPTRQEAIEKMLPYIDEWVGKGYKLHTISKHLLQLFAGQPGTKAWKRYISENSHHPNADSSVIQQALQEVDSVANLGNS</sequence>
<feature type="binding site" evidence="9 12">
    <location>
        <position position="163"/>
    </location>
    <ligand>
        <name>FMN</name>
        <dbReference type="ChEBI" id="CHEBI:58210"/>
    </ligand>
</feature>
<evidence type="ECO:0000256" key="1">
    <source>
        <dbReference type="ARBA" id="ARBA00001917"/>
    </source>
</evidence>
<dbReference type="InterPro" id="IPR001269">
    <property type="entry name" value="DUS_fam"/>
</dbReference>
<keyword evidence="12" id="KW-0547">Nucleotide-binding</keyword>
<dbReference type="Gene3D" id="1.20.120.1460">
    <property type="match status" value="1"/>
</dbReference>
<dbReference type="EMBL" id="JBAFSM010000021">
    <property type="protein sequence ID" value="MEG3437945.1"/>
    <property type="molecule type" value="Genomic_DNA"/>
</dbReference>
<dbReference type="GO" id="GO:0102264">
    <property type="term" value="F:tRNA-dihydrouridine20 synthase activity"/>
    <property type="evidence" value="ECO:0007669"/>
    <property type="project" value="UniProtKB-EC"/>
</dbReference>
<comment type="function">
    <text evidence="9">Catalyzes the synthesis of 5,6-dihydrouridine (D), a modified base found in the D-loop of most tRNAs, via the reduction of the C5-C6 double bond in target uridines. Specifically modifies U20 and U20a in tRNAs.</text>
</comment>
<evidence type="ECO:0000256" key="7">
    <source>
        <dbReference type="ARBA" id="ARBA00022884"/>
    </source>
</evidence>
<evidence type="ECO:0000256" key="2">
    <source>
        <dbReference type="ARBA" id="ARBA00022555"/>
    </source>
</evidence>
<dbReference type="GO" id="GO:0050660">
    <property type="term" value="F:flavin adenine dinucleotide binding"/>
    <property type="evidence" value="ECO:0007669"/>
    <property type="project" value="InterPro"/>
</dbReference>
<dbReference type="PANTHER" id="PTHR42907:SF1">
    <property type="entry name" value="FMN-LINKED OXIDOREDUCTASES SUPERFAMILY PROTEIN"/>
    <property type="match status" value="1"/>
</dbReference>
<dbReference type="InterPro" id="IPR035587">
    <property type="entry name" value="DUS-like_FMN-bd"/>
</dbReference>
<dbReference type="SUPFAM" id="SSF51395">
    <property type="entry name" value="FMN-linked oxidoreductases"/>
    <property type="match status" value="1"/>
</dbReference>
<comment type="cofactor">
    <cofactor evidence="1 9 10 12">
        <name>FMN</name>
        <dbReference type="ChEBI" id="CHEBI:58210"/>
    </cofactor>
</comment>
<feature type="binding site" evidence="9 12">
    <location>
        <position position="62"/>
    </location>
    <ligand>
        <name>FMN</name>
        <dbReference type="ChEBI" id="CHEBI:58210"/>
    </ligand>
</feature>
<keyword evidence="3 9" id="KW-0285">Flavoprotein</keyword>
<comment type="similarity">
    <text evidence="9">Belongs to the Dus family. DusA subfamily.</text>
</comment>
<name>A0AAW9QM05_9CHRO</name>
<evidence type="ECO:0000256" key="8">
    <source>
        <dbReference type="ARBA" id="ARBA00023002"/>
    </source>
</evidence>
<reference evidence="14 15" key="1">
    <citation type="submission" date="2024-01" db="EMBL/GenBank/DDBJ databases">
        <title>Genomic insights into the taxonomy and metabolism of the cyanobacterium Pannus brasiliensis CCIBt3594.</title>
        <authorList>
            <person name="Machado M."/>
            <person name="Botero N.B."/>
            <person name="Andreote A.P.D."/>
            <person name="Feitosa A.M.T."/>
            <person name="Popin R."/>
            <person name="Sivonen K."/>
            <person name="Fiore M.F."/>
        </authorList>
    </citation>
    <scope>NUCLEOTIDE SEQUENCE [LARGE SCALE GENOMIC DNA]</scope>
    <source>
        <strain evidence="14 15">CCIBt3594</strain>
    </source>
</reference>
<dbReference type="NCBIfam" id="NF008774">
    <property type="entry name" value="PRK11815.1"/>
    <property type="match status" value="1"/>
</dbReference>
<dbReference type="PROSITE" id="PS01136">
    <property type="entry name" value="UPF0034"/>
    <property type="match status" value="1"/>
</dbReference>
<evidence type="ECO:0000256" key="4">
    <source>
        <dbReference type="ARBA" id="ARBA00022643"/>
    </source>
</evidence>
<feature type="binding site" evidence="9 12">
    <location>
        <position position="131"/>
    </location>
    <ligand>
        <name>FMN</name>
        <dbReference type="ChEBI" id="CHEBI:58210"/>
    </ligand>
</feature>
<dbReference type="GO" id="GO:0010181">
    <property type="term" value="F:FMN binding"/>
    <property type="evidence" value="ECO:0007669"/>
    <property type="project" value="UniProtKB-UniRule"/>
</dbReference>
<evidence type="ECO:0000256" key="3">
    <source>
        <dbReference type="ARBA" id="ARBA00022630"/>
    </source>
</evidence>
<dbReference type="CDD" id="cd02801">
    <property type="entry name" value="DUS_like_FMN"/>
    <property type="match status" value="1"/>
</dbReference>
<evidence type="ECO:0000259" key="13">
    <source>
        <dbReference type="Pfam" id="PF01207"/>
    </source>
</evidence>
<evidence type="ECO:0000256" key="11">
    <source>
        <dbReference type="PIRSR" id="PIRSR006621-1"/>
    </source>
</evidence>
<dbReference type="Pfam" id="PF01207">
    <property type="entry name" value="Dus"/>
    <property type="match status" value="1"/>
</dbReference>
<feature type="binding site" evidence="9 12">
    <location>
        <begin position="225"/>
        <end position="226"/>
    </location>
    <ligand>
        <name>FMN</name>
        <dbReference type="ChEBI" id="CHEBI:58210"/>
    </ligand>
</feature>
<keyword evidence="2 9" id="KW-0820">tRNA-binding</keyword>
<feature type="site" description="Interacts with tRNA; defines subfamily-specific binding signature" evidence="9">
    <location>
        <position position="175"/>
    </location>
</feature>
<keyword evidence="4 9" id="KW-0288">FMN</keyword>
<dbReference type="AlphaFoldDB" id="A0AAW9QM05"/>
<comment type="catalytic activity">
    <reaction evidence="9">
        <text>5,6-dihydrouridine(20a) in tRNA + NAD(+) = uridine(20a) in tRNA + NADH + H(+)</text>
        <dbReference type="Rhea" id="RHEA:53348"/>
        <dbReference type="Rhea" id="RHEA-COMP:13535"/>
        <dbReference type="Rhea" id="RHEA-COMP:13536"/>
        <dbReference type="ChEBI" id="CHEBI:15378"/>
        <dbReference type="ChEBI" id="CHEBI:57540"/>
        <dbReference type="ChEBI" id="CHEBI:57945"/>
        <dbReference type="ChEBI" id="CHEBI:65315"/>
        <dbReference type="ChEBI" id="CHEBI:74443"/>
    </reaction>
</comment>
<feature type="binding site" evidence="9 12">
    <location>
        <begin position="203"/>
        <end position="205"/>
    </location>
    <ligand>
        <name>FMN</name>
        <dbReference type="ChEBI" id="CHEBI:58210"/>
    </ligand>
</feature>
<comment type="catalytic activity">
    <reaction evidence="9">
        <text>5,6-dihydrouridine(20a) in tRNA + NADP(+) = uridine(20a) in tRNA + NADPH + H(+)</text>
        <dbReference type="Rhea" id="RHEA:53344"/>
        <dbReference type="Rhea" id="RHEA-COMP:13535"/>
        <dbReference type="Rhea" id="RHEA-COMP:13536"/>
        <dbReference type="ChEBI" id="CHEBI:15378"/>
        <dbReference type="ChEBI" id="CHEBI:57783"/>
        <dbReference type="ChEBI" id="CHEBI:58349"/>
        <dbReference type="ChEBI" id="CHEBI:65315"/>
        <dbReference type="ChEBI" id="CHEBI:74443"/>
    </reaction>
</comment>
<evidence type="ECO:0000313" key="14">
    <source>
        <dbReference type="EMBL" id="MEG3437945.1"/>
    </source>
</evidence>
<comment type="catalytic activity">
    <reaction evidence="9">
        <text>5,6-dihydrouridine(20) in tRNA + NAD(+) = uridine(20) in tRNA + NADH + H(+)</text>
        <dbReference type="Rhea" id="RHEA:53340"/>
        <dbReference type="Rhea" id="RHEA-COMP:13533"/>
        <dbReference type="Rhea" id="RHEA-COMP:13534"/>
        <dbReference type="ChEBI" id="CHEBI:15378"/>
        <dbReference type="ChEBI" id="CHEBI:57540"/>
        <dbReference type="ChEBI" id="CHEBI:57945"/>
        <dbReference type="ChEBI" id="CHEBI:65315"/>
        <dbReference type="ChEBI" id="CHEBI:74443"/>
        <dbReference type="EC" id="1.3.1.91"/>
    </reaction>
</comment>
<evidence type="ECO:0000256" key="12">
    <source>
        <dbReference type="PIRSR" id="PIRSR006621-2"/>
    </source>
</evidence>
<feature type="site" description="Interacts with tRNA" evidence="9">
    <location>
        <position position="89"/>
    </location>
</feature>
<organism evidence="14 15">
    <name type="scientific">Pannus brasiliensis CCIBt3594</name>
    <dbReference type="NCBI Taxonomy" id="1427578"/>
    <lineage>
        <taxon>Bacteria</taxon>
        <taxon>Bacillati</taxon>
        <taxon>Cyanobacteriota</taxon>
        <taxon>Cyanophyceae</taxon>
        <taxon>Oscillatoriophycideae</taxon>
        <taxon>Chroococcales</taxon>
        <taxon>Microcystaceae</taxon>
        <taxon>Pannus</taxon>
    </lineage>
</organism>
<proteinExistence type="inferred from homology"/>
<dbReference type="NCBIfam" id="TIGR00742">
    <property type="entry name" value="yjbN"/>
    <property type="match status" value="1"/>
</dbReference>
<dbReference type="Proteomes" id="UP001328733">
    <property type="component" value="Unassembled WGS sequence"/>
</dbReference>
<keyword evidence="5 9" id="KW-0819">tRNA processing</keyword>
<keyword evidence="7 9" id="KW-0694">RNA-binding</keyword>
<gene>
    <name evidence="14" type="primary">dusA</name>
    <name evidence="14" type="ORF">V0288_12525</name>
</gene>
<dbReference type="InterPro" id="IPR018517">
    <property type="entry name" value="tRNA_hU_synthase_CS"/>
</dbReference>
<comment type="catalytic activity">
    <reaction evidence="9">
        <text>5,6-dihydrouridine(20) in tRNA + NADP(+) = uridine(20) in tRNA + NADPH + H(+)</text>
        <dbReference type="Rhea" id="RHEA:53336"/>
        <dbReference type="Rhea" id="RHEA-COMP:13533"/>
        <dbReference type="Rhea" id="RHEA-COMP:13534"/>
        <dbReference type="ChEBI" id="CHEBI:15378"/>
        <dbReference type="ChEBI" id="CHEBI:57783"/>
        <dbReference type="ChEBI" id="CHEBI:58349"/>
        <dbReference type="ChEBI" id="CHEBI:65315"/>
        <dbReference type="ChEBI" id="CHEBI:74443"/>
        <dbReference type="EC" id="1.3.1.91"/>
    </reaction>
</comment>
<dbReference type="EC" id="1.3.1.91" evidence="9"/>
<feature type="domain" description="DUS-like FMN-binding" evidence="13">
    <location>
        <begin position="7"/>
        <end position="316"/>
    </location>
</feature>
<dbReference type="HAMAP" id="MF_02041">
    <property type="entry name" value="DusA_subfam"/>
    <property type="match status" value="1"/>
</dbReference>
<dbReference type="RefSeq" id="WP_332865427.1">
    <property type="nucleotide sequence ID" value="NZ_JBAFSM010000021.1"/>
</dbReference>
<evidence type="ECO:0000256" key="5">
    <source>
        <dbReference type="ARBA" id="ARBA00022694"/>
    </source>
</evidence>
<keyword evidence="8 9" id="KW-0560">Oxidoreductase</keyword>
<comment type="caution">
    <text evidence="9">Lacks conserved residue(s) required for the propagation of feature annotation.</text>
</comment>
<dbReference type="InterPro" id="IPR013785">
    <property type="entry name" value="Aldolase_TIM"/>
</dbReference>
<comment type="caution">
    <text evidence="14">The sequence shown here is derived from an EMBL/GenBank/DDBJ whole genome shotgun (WGS) entry which is preliminary data.</text>
</comment>
<dbReference type="PANTHER" id="PTHR42907">
    <property type="entry name" value="FMN-LINKED OXIDOREDUCTASES SUPERFAMILY PROTEIN"/>
    <property type="match status" value="1"/>
</dbReference>
<feature type="site" description="Interacts with tRNA" evidence="9">
    <location>
        <position position="178"/>
    </location>
</feature>
<evidence type="ECO:0000313" key="15">
    <source>
        <dbReference type="Proteomes" id="UP001328733"/>
    </source>
</evidence>
<feature type="binding site" evidence="9 12">
    <location>
        <begin position="9"/>
        <end position="11"/>
    </location>
    <ligand>
        <name>FMN</name>
        <dbReference type="ChEBI" id="CHEBI:58210"/>
    </ligand>
</feature>
<evidence type="ECO:0000256" key="9">
    <source>
        <dbReference type="HAMAP-Rule" id="MF_02041"/>
    </source>
</evidence>
<protein>
    <recommendedName>
        <fullName evidence="9">tRNA-dihydrouridine(20/20a) synthase</fullName>
        <ecNumber evidence="9">1.3.1.91</ecNumber>
    </recommendedName>
    <alternativeName>
        <fullName evidence="9">DusA-like U20-specific dihydrouridine synthase</fullName>
        <shortName evidence="9">U20-specific Dus</shortName>
    </alternativeName>
</protein>
<dbReference type="InterPro" id="IPR004653">
    <property type="entry name" value="DusA"/>
</dbReference>
<dbReference type="PIRSF" id="PIRSF006621">
    <property type="entry name" value="Dus"/>
    <property type="match status" value="1"/>
</dbReference>
<comment type="similarity">
    <text evidence="10">Belongs to the dus family.</text>
</comment>